<dbReference type="InterPro" id="IPR006855">
    <property type="entry name" value="Vertebrate-like_GNAT_dom"/>
</dbReference>
<dbReference type="PROSITE" id="PS51731">
    <property type="entry name" value="GNAT_NAGS"/>
    <property type="match status" value="1"/>
</dbReference>
<keyword evidence="7 15" id="KW-0028">Amino-acid biosynthesis</keyword>
<evidence type="ECO:0000256" key="6">
    <source>
        <dbReference type="ARBA" id="ARBA00018802"/>
    </source>
</evidence>
<evidence type="ECO:0000256" key="14">
    <source>
        <dbReference type="ARBA" id="ARBA00048372"/>
    </source>
</evidence>
<comment type="similarity">
    <text evidence="4 15">Belongs to the acetyltransferase family.</text>
</comment>
<keyword evidence="19" id="KW-1185">Reference proteome</keyword>
<keyword evidence="8 15" id="KW-0808">Transferase</keyword>
<accession>A0A8H6EED4</accession>
<evidence type="ECO:0000256" key="4">
    <source>
        <dbReference type="ARBA" id="ARBA00008694"/>
    </source>
</evidence>
<keyword evidence="10 15" id="KW-0496">Mitochondrion</keyword>
<evidence type="ECO:0000256" key="7">
    <source>
        <dbReference type="ARBA" id="ARBA00022605"/>
    </source>
</evidence>
<dbReference type="GO" id="GO:0006592">
    <property type="term" value="P:ornithine biosynthetic process"/>
    <property type="evidence" value="ECO:0007669"/>
    <property type="project" value="TreeGrafter"/>
</dbReference>
<evidence type="ECO:0000256" key="16">
    <source>
        <dbReference type="SAM" id="MobiDB-lite"/>
    </source>
</evidence>
<dbReference type="GO" id="GO:0004042">
    <property type="term" value="F:L-glutamate N-acetyltransferase activity"/>
    <property type="evidence" value="ECO:0007669"/>
    <property type="project" value="InterPro"/>
</dbReference>
<dbReference type="Pfam" id="PF04768">
    <property type="entry name" value="NAT"/>
    <property type="match status" value="1"/>
</dbReference>
<keyword evidence="9" id="KW-0809">Transit peptide</keyword>
<dbReference type="PANTHER" id="PTHR23342">
    <property type="entry name" value="N-ACETYLGLUTAMATE SYNTHASE"/>
    <property type="match status" value="1"/>
</dbReference>
<comment type="pathway">
    <text evidence="3 15">Amino-acid biosynthesis; L-arginine biosynthesis; N(2)-acetyl-L-ornithine from L-glutamate: step 1/4.</text>
</comment>
<dbReference type="InterPro" id="IPR011190">
    <property type="entry name" value="GlcNAc_Synth_fun"/>
</dbReference>
<evidence type="ECO:0000256" key="2">
    <source>
        <dbReference type="ARBA" id="ARBA00004173"/>
    </source>
</evidence>
<comment type="subcellular location">
    <subcellularLocation>
        <location evidence="2 15">Mitochondrion</location>
    </subcellularLocation>
</comment>
<protein>
    <recommendedName>
        <fullName evidence="6 15">Amino-acid acetyltransferase, mitochondrial</fullName>
        <ecNumber evidence="5 15">2.3.1.1</ecNumber>
    </recommendedName>
    <alternativeName>
        <fullName evidence="12 15">Glutamate N-acetyltransferase</fullName>
    </alternativeName>
    <alternativeName>
        <fullName evidence="13 15">N-acetylglutamate synthase</fullName>
    </alternativeName>
</protein>
<dbReference type="Gene3D" id="3.40.630.30">
    <property type="match status" value="1"/>
</dbReference>
<evidence type="ECO:0000256" key="5">
    <source>
        <dbReference type="ARBA" id="ARBA00012697"/>
    </source>
</evidence>
<comment type="catalytic activity">
    <reaction evidence="14 15">
        <text>L-glutamate + acetyl-CoA = N-acetyl-L-glutamate + CoA + H(+)</text>
        <dbReference type="Rhea" id="RHEA:24292"/>
        <dbReference type="ChEBI" id="CHEBI:15378"/>
        <dbReference type="ChEBI" id="CHEBI:29985"/>
        <dbReference type="ChEBI" id="CHEBI:44337"/>
        <dbReference type="ChEBI" id="CHEBI:57287"/>
        <dbReference type="ChEBI" id="CHEBI:57288"/>
        <dbReference type="EC" id="2.3.1.1"/>
    </reaction>
</comment>
<dbReference type="PANTHER" id="PTHR23342:SF4">
    <property type="entry name" value="AMINO-ACID ACETYLTRANSFERASE, MITOCHONDRIAL"/>
    <property type="match status" value="1"/>
</dbReference>
<feature type="region of interest" description="Disordered" evidence="16">
    <location>
        <begin position="99"/>
        <end position="123"/>
    </location>
</feature>
<proteinExistence type="inferred from homology"/>
<dbReference type="EC" id="2.3.1.1" evidence="5 15"/>
<evidence type="ECO:0000256" key="9">
    <source>
        <dbReference type="ARBA" id="ARBA00022946"/>
    </source>
</evidence>
<dbReference type="FunFam" id="3.40.630.30:FF:000049">
    <property type="entry name" value="Amino-acid acetyltransferase, mitochondrial"/>
    <property type="match status" value="1"/>
</dbReference>
<evidence type="ECO:0000313" key="18">
    <source>
        <dbReference type="EMBL" id="KAF5868815.1"/>
    </source>
</evidence>
<dbReference type="AlphaFoldDB" id="A0A8H6EED4"/>
<evidence type="ECO:0000256" key="13">
    <source>
        <dbReference type="ARBA" id="ARBA00033251"/>
    </source>
</evidence>
<dbReference type="OrthoDB" id="5585968at2759"/>
<evidence type="ECO:0000259" key="17">
    <source>
        <dbReference type="PROSITE" id="PS51731"/>
    </source>
</evidence>
<comment type="caution">
    <text evidence="18">The sequence shown here is derived from an EMBL/GenBank/DDBJ whole genome shotgun (WGS) entry which is preliminary data.</text>
</comment>
<organism evidence="18 19">
    <name type="scientific">Botrytis fragariae</name>
    <dbReference type="NCBI Taxonomy" id="1964551"/>
    <lineage>
        <taxon>Eukaryota</taxon>
        <taxon>Fungi</taxon>
        <taxon>Dikarya</taxon>
        <taxon>Ascomycota</taxon>
        <taxon>Pezizomycotina</taxon>
        <taxon>Leotiomycetes</taxon>
        <taxon>Helotiales</taxon>
        <taxon>Sclerotiniaceae</taxon>
        <taxon>Botrytis</taxon>
    </lineage>
</organism>
<dbReference type="GO" id="GO:0006526">
    <property type="term" value="P:L-arginine biosynthetic process"/>
    <property type="evidence" value="ECO:0007669"/>
    <property type="project" value="UniProtKB-UniPathway"/>
</dbReference>
<feature type="domain" description="N-acetyltransferase" evidence="17">
    <location>
        <begin position="528"/>
        <end position="697"/>
    </location>
</feature>
<evidence type="ECO:0000256" key="1">
    <source>
        <dbReference type="ARBA" id="ARBA00002294"/>
    </source>
</evidence>
<evidence type="ECO:0000256" key="12">
    <source>
        <dbReference type="ARBA" id="ARBA00030346"/>
    </source>
</evidence>
<evidence type="ECO:0000313" key="19">
    <source>
        <dbReference type="Proteomes" id="UP000531561"/>
    </source>
</evidence>
<keyword evidence="11 15" id="KW-0012">Acyltransferase</keyword>
<dbReference type="GO" id="GO:0005759">
    <property type="term" value="C:mitochondrial matrix"/>
    <property type="evidence" value="ECO:0007669"/>
    <property type="project" value="TreeGrafter"/>
</dbReference>
<dbReference type="UniPathway" id="UPA00068">
    <property type="reaction ID" value="UER00106"/>
</dbReference>
<comment type="function">
    <text evidence="1 15">N-acetylglutamate synthase involved in arginine biosynthesis.</text>
</comment>
<evidence type="ECO:0000256" key="15">
    <source>
        <dbReference type="PIRNR" id="PIRNR007892"/>
    </source>
</evidence>
<dbReference type="PIRSF" id="PIRSF007892">
    <property type="entry name" value="NAGS_fungal"/>
    <property type="match status" value="1"/>
</dbReference>
<gene>
    <name evidence="18" type="ORF">Bfra_012147</name>
</gene>
<evidence type="ECO:0000256" key="8">
    <source>
        <dbReference type="ARBA" id="ARBA00022679"/>
    </source>
</evidence>
<name>A0A8H6EED4_9HELO</name>
<dbReference type="RefSeq" id="XP_037187764.1">
    <property type="nucleotide sequence ID" value="XM_037342467.1"/>
</dbReference>
<dbReference type="EMBL" id="JABFCT010000020">
    <property type="protein sequence ID" value="KAF5868815.1"/>
    <property type="molecule type" value="Genomic_DNA"/>
</dbReference>
<dbReference type="Proteomes" id="UP000531561">
    <property type="component" value="Unassembled WGS sequence"/>
</dbReference>
<feature type="compositionally biased region" description="Polar residues" evidence="16">
    <location>
        <begin position="113"/>
        <end position="123"/>
    </location>
</feature>
<evidence type="ECO:0000256" key="10">
    <source>
        <dbReference type="ARBA" id="ARBA00023128"/>
    </source>
</evidence>
<sequence>MLLQNLALKKGKEAAGHNIQSLTKHGNYFVQSSDIRRTYISNQSAASKVREELAKETCEKLSNQHQAKKKAKAIDRDFFLSVLGSSATKREARSYIQNFKPLDTSPAKPKSQGPVQQNTNENGVNLGSIYTATRAVAESPKFVQQPAVSQTTLGGSILHVALVKVRAPQLLDDETLNGIGKTLSKLCRLGLVSTVVLDCEDGTDTHLKVSKSEWRNRVKEQAARVVTAIDASGTEARLVDNVIGIAENGFDVEQQPYLKGRVHVTFRELLMTPLRRGVLPVLPSIGHTDATQTAESTTASDVVLALIREFAGILLPQSLDEHPNVVKEHFQALQNEVSLDRLILIDPLGGIPASDRRNGYHVFLNMEQEYELAKQDLIKTGGFFAEQNSDELKNSPPQQSGSPTLQDQRMKFHLDNLELVRSALAILPPSSSALITTPDEAANSGKQHEFKAAGVGTRRQRNPLIHNLLTDKPAFSSSLPVGRLGPMDKNEPVTPSTKLAPATFAKHGMPVTIFPDPKTTPWEPPIAGVPQISLTDPQIDLPRLVHLIEDSFNKKLDVQDYLRRVNDRIAGVIIAGEYEGGALLTWELPPGVPDDGSEESRRRMVPYLDKFAVLKRSQGSGGVADVVFKSMVRDCFPGGVCWRSRKDNPVNKWYFERSRATLKLADTNWTMFFTTPEENMDQQTFQDYEAVCKVIEPSWADKQGVQD</sequence>
<reference evidence="18 19" key="1">
    <citation type="journal article" date="2020" name="Phytopathology">
        <title>A high-quality genome resource of Botrytis fragariae, a new and rapidly spreading fungal pathogen causing strawberry gray mold in the U.S.A.</title>
        <authorList>
            <person name="Wu Y."/>
            <person name="Saski C.A."/>
            <person name="Schnabel G."/>
            <person name="Xiao S."/>
            <person name="Hu M."/>
        </authorList>
    </citation>
    <scope>NUCLEOTIDE SEQUENCE [LARGE SCALE GENOMIC DNA]</scope>
    <source>
        <strain evidence="18 19">BVB16</strain>
    </source>
</reference>
<evidence type="ECO:0000256" key="11">
    <source>
        <dbReference type="ARBA" id="ARBA00023315"/>
    </source>
</evidence>
<dbReference type="GeneID" id="59266159"/>
<evidence type="ECO:0000256" key="3">
    <source>
        <dbReference type="ARBA" id="ARBA00004925"/>
    </source>
</evidence>